<accession>A0A1H3FE46</accession>
<name>A0A1H3FE46_9BURK</name>
<sequence>MPSLPHPSNAPAGPQSSLGQQARLHWVRGLCKGLPGVAQQLLAQMEQQAQAVGTQREMQERREAWGNYRQHQSAWLNASMQALQGALQPAKAAPAAVPQRGALQFELLSDDVVENKILASRMALAMGETAAPAFDTLRLRMQFIEGRELPSDDILRTETVCRHLVEQWLATGLQRGDLQRVLDLLQTALAPVLVTEYQAAHVLLDGQGVTRSQDVAMRVRRTEAGNSTRAMGLGQTAAPPAAASQHATASQHSSAYAPTQMGGVPGAAAYPPDTAAPPHGQMPAMPAMPVGLTTLSRARHRAQEVVGQLRRLLMQPGVGVQGLVPGVGAGMPQAPASAALTQALLEQRVVAQTQYQQMLAQGLTTLHIDVSPAAIGQLVGQVRERSADLKRKATTSGEKATIEIVALMFQAILTEDRIPPSVRVWFARLQVPVLRVALAEPEFFSNLRHPARLLIDRLGSCVMGFDASSISGSALESEIRRIVQVIEQYPETGQKVFVLVLREFEDFLARYLTQSQDKAKIVTVAQQVEQKETLAIQYTIELRHLLTDMPVRKEIREFLFKTWTEVLALAAVRHGAKDARTMRFKQAASELVWAASAKPTRQERSRVIQTLPTLLQTLREGLALIGVTGDAQSTRIKLVTDTLAEAFVSKTATIAPARIEAMAQRLAHLEQYINEDGMLDEDMPLSPENIEMILGVDTAGLNVIPSTNTAVEPVMLEWAASLETGRWFTLDHNGARIQVQYTWRSRRKQLHLFAALDGTCHLLQLRRMASYLQSGLLAVHDEEALTVRATRDALQKIQANPERLSSP</sequence>
<dbReference type="RefSeq" id="WP_047328047.1">
    <property type="nucleotide sequence ID" value="NZ_CP141274.1"/>
</dbReference>
<proteinExistence type="predicted"/>
<dbReference type="EMBL" id="FNPE01000001">
    <property type="protein sequence ID" value="SDX88668.1"/>
    <property type="molecule type" value="Genomic_DNA"/>
</dbReference>
<dbReference type="Proteomes" id="UP000183417">
    <property type="component" value="Unassembled WGS sequence"/>
</dbReference>
<dbReference type="InterPro" id="IPR012434">
    <property type="entry name" value="DUF1631"/>
</dbReference>
<dbReference type="GeneID" id="94695408"/>
<organism evidence="2 3">
    <name type="scientific">Delftia lacustris</name>
    <dbReference type="NCBI Taxonomy" id="558537"/>
    <lineage>
        <taxon>Bacteria</taxon>
        <taxon>Pseudomonadati</taxon>
        <taxon>Pseudomonadota</taxon>
        <taxon>Betaproteobacteria</taxon>
        <taxon>Burkholderiales</taxon>
        <taxon>Comamonadaceae</taxon>
        <taxon>Delftia</taxon>
    </lineage>
</organism>
<evidence type="ECO:0000313" key="2">
    <source>
        <dbReference type="EMBL" id="SDX88668.1"/>
    </source>
</evidence>
<feature type="compositionally biased region" description="Low complexity" evidence="1">
    <location>
        <begin position="236"/>
        <end position="255"/>
    </location>
</feature>
<gene>
    <name evidence="2" type="ORF">SAMN05421547_101602</name>
</gene>
<dbReference type="AlphaFoldDB" id="A0A1H3FE46"/>
<evidence type="ECO:0000313" key="3">
    <source>
        <dbReference type="Proteomes" id="UP000183417"/>
    </source>
</evidence>
<evidence type="ECO:0008006" key="4">
    <source>
        <dbReference type="Google" id="ProtNLM"/>
    </source>
</evidence>
<protein>
    <recommendedName>
        <fullName evidence="4">DUF1631 domain-containing protein</fullName>
    </recommendedName>
</protein>
<reference evidence="2 3" key="1">
    <citation type="submission" date="2016-10" db="EMBL/GenBank/DDBJ databases">
        <authorList>
            <person name="de Groot N.N."/>
        </authorList>
    </citation>
    <scope>NUCLEOTIDE SEQUENCE [LARGE SCALE GENOMIC DNA]</scope>
    <source>
        <strain evidence="2 3">LMG 24775</strain>
    </source>
</reference>
<feature type="region of interest" description="Disordered" evidence="1">
    <location>
        <begin position="223"/>
        <end position="260"/>
    </location>
</feature>
<evidence type="ECO:0000256" key="1">
    <source>
        <dbReference type="SAM" id="MobiDB-lite"/>
    </source>
</evidence>
<dbReference type="Pfam" id="PF07793">
    <property type="entry name" value="DUF1631"/>
    <property type="match status" value="1"/>
</dbReference>